<dbReference type="RefSeq" id="WP_038159283.1">
    <property type="nucleotide sequence ID" value="NZ_JMTB01000099.1"/>
</dbReference>
<sequence>MLKLAANLDWIFKDLPVSARFHAARQAGFHGVEGLFLWQHPLAELRLAQQETELPVVLLNAPAGNWSAGERGLASLPLRDDEYRASLSLAREYANALGCRQVHVMAGNRSAALSAEQQQALLISRLQYACDVMALAGITVLIEPLNPQDMPNYFIDNFPLAEKIIAQVARENIGLQFDIYHCQKTHGDVARNIAHYWPLIRHFQIASVPGRNEPGTGELNDAWLLNYIQELNYQGWIGCEYTPLNSPAKWITTTL</sequence>
<dbReference type="OrthoDB" id="9786584at2"/>
<dbReference type="InterPro" id="IPR036237">
    <property type="entry name" value="Xyl_isomerase-like_sf"/>
</dbReference>
<dbReference type="GO" id="GO:0008903">
    <property type="term" value="F:hydroxypyruvate isomerase activity"/>
    <property type="evidence" value="ECO:0007669"/>
    <property type="project" value="UniProtKB-EC"/>
</dbReference>
<dbReference type="PANTHER" id="PTHR43489">
    <property type="entry name" value="ISOMERASE"/>
    <property type="match status" value="1"/>
</dbReference>
<dbReference type="InterPro" id="IPR026040">
    <property type="entry name" value="HyI-like"/>
</dbReference>
<dbReference type="EMBL" id="JMTB01000099">
    <property type="protein sequence ID" value="KFC03782.1"/>
    <property type="molecule type" value="Genomic_DNA"/>
</dbReference>
<dbReference type="PANTHER" id="PTHR43489:SF6">
    <property type="entry name" value="HYDROXYPYRUVATE ISOMERASE-RELATED"/>
    <property type="match status" value="1"/>
</dbReference>
<dbReference type="Proteomes" id="UP000028630">
    <property type="component" value="Unassembled WGS sequence"/>
</dbReference>
<dbReference type="eggNOG" id="COG3622">
    <property type="taxonomic scope" value="Bacteria"/>
</dbReference>
<comment type="similarity">
    <text evidence="2">Belongs to the hyi family.</text>
</comment>
<feature type="active site" description="Proton donor/acceptor" evidence="3">
    <location>
        <position position="143"/>
    </location>
</feature>
<keyword evidence="1 2" id="KW-0413">Isomerase</keyword>
<dbReference type="EC" id="5.3.1.22" evidence="5"/>
<evidence type="ECO:0000256" key="2">
    <source>
        <dbReference type="PIRNR" id="PIRNR006241"/>
    </source>
</evidence>
<evidence type="ECO:0000256" key="1">
    <source>
        <dbReference type="ARBA" id="ARBA00023235"/>
    </source>
</evidence>
<dbReference type="AlphaFoldDB" id="A0A085A0N7"/>
<name>A0A085A0N7_9ENTR</name>
<proteinExistence type="inferred from homology"/>
<keyword evidence="5" id="KW-0670">Pyruvate</keyword>
<dbReference type="SUPFAM" id="SSF51658">
    <property type="entry name" value="Xylose isomerase-like"/>
    <property type="match status" value="1"/>
</dbReference>
<gene>
    <name evidence="5" type="ORF">GTGU_03279</name>
</gene>
<feature type="active site" description="Proton donor/acceptor" evidence="3">
    <location>
        <position position="240"/>
    </location>
</feature>
<protein>
    <submittedName>
        <fullName evidence="5">Hydroxypyruvate isomerase</fullName>
        <ecNumber evidence="5">5.3.1.22</ecNumber>
    </submittedName>
</protein>
<accession>A0A085A0N7</accession>
<reference evidence="6" key="1">
    <citation type="submission" date="2014-05" db="EMBL/GenBank/DDBJ databases">
        <title>ATOL: Assembling a taxonomically balanced genome-scale reconstruction of the evolutionary history of the Enterobacteriaceae.</title>
        <authorList>
            <person name="Plunkett G. III"/>
            <person name="Neeno-Eckwall E.C."/>
            <person name="Glasner J.D."/>
            <person name="Perna N.T."/>
        </authorList>
    </citation>
    <scope>NUCLEOTIDE SEQUENCE [LARGE SCALE GENOMIC DNA]</scope>
    <source>
        <strain evidence="6">ATCC 49490</strain>
    </source>
</reference>
<evidence type="ECO:0000313" key="5">
    <source>
        <dbReference type="EMBL" id="KFC03782.1"/>
    </source>
</evidence>
<evidence type="ECO:0000256" key="3">
    <source>
        <dbReference type="PIRSR" id="PIRSR006241-50"/>
    </source>
</evidence>
<dbReference type="InterPro" id="IPR013022">
    <property type="entry name" value="Xyl_isomerase-like_TIM-brl"/>
</dbReference>
<dbReference type="Pfam" id="PF01261">
    <property type="entry name" value="AP_endonuc_2"/>
    <property type="match status" value="1"/>
</dbReference>
<dbReference type="GO" id="GO:0046487">
    <property type="term" value="P:glyoxylate metabolic process"/>
    <property type="evidence" value="ECO:0007669"/>
    <property type="project" value="TreeGrafter"/>
</dbReference>
<evidence type="ECO:0000313" key="6">
    <source>
        <dbReference type="Proteomes" id="UP000028630"/>
    </source>
</evidence>
<keyword evidence="6" id="KW-1185">Reference proteome</keyword>
<dbReference type="InterPro" id="IPR050417">
    <property type="entry name" value="Sugar_Epim/Isomerase"/>
</dbReference>
<evidence type="ECO:0000259" key="4">
    <source>
        <dbReference type="Pfam" id="PF01261"/>
    </source>
</evidence>
<dbReference type="FunFam" id="3.20.20.150:FF:000007">
    <property type="entry name" value="Hydroxypyruvate isomerase"/>
    <property type="match status" value="1"/>
</dbReference>
<dbReference type="Gene3D" id="3.20.20.150">
    <property type="entry name" value="Divalent-metal-dependent TIM barrel enzymes"/>
    <property type="match status" value="1"/>
</dbReference>
<organism evidence="5 6">
    <name type="scientific">Trabulsiella guamensis ATCC 49490</name>
    <dbReference type="NCBI Taxonomy" id="1005994"/>
    <lineage>
        <taxon>Bacteria</taxon>
        <taxon>Pseudomonadati</taxon>
        <taxon>Pseudomonadota</taxon>
        <taxon>Gammaproteobacteria</taxon>
        <taxon>Enterobacterales</taxon>
        <taxon>Enterobacteriaceae</taxon>
        <taxon>Trabulsiella</taxon>
    </lineage>
</organism>
<dbReference type="PIRSF" id="PIRSF006241">
    <property type="entry name" value="HyI"/>
    <property type="match status" value="1"/>
</dbReference>
<feature type="domain" description="Xylose isomerase-like TIM barrel" evidence="4">
    <location>
        <begin position="21"/>
        <end position="243"/>
    </location>
</feature>
<comment type="caution">
    <text evidence="5">The sequence shown here is derived from an EMBL/GenBank/DDBJ whole genome shotgun (WGS) entry which is preliminary data.</text>
</comment>